<dbReference type="SUPFAM" id="SSF63411">
    <property type="entry name" value="LuxS/MPP-like metallohydrolase"/>
    <property type="match status" value="2"/>
</dbReference>
<keyword evidence="6" id="KW-0645">Protease</keyword>
<comment type="subcellular location">
    <subcellularLocation>
        <location evidence="3">Mitochondrion</location>
    </subcellularLocation>
</comment>
<evidence type="ECO:0000256" key="3">
    <source>
        <dbReference type="ARBA" id="ARBA00004173"/>
    </source>
</evidence>
<evidence type="ECO:0000256" key="8">
    <source>
        <dbReference type="ARBA" id="ARBA00022801"/>
    </source>
</evidence>
<dbReference type="PANTHER" id="PTHR11851">
    <property type="entry name" value="METALLOPROTEASE"/>
    <property type="match status" value="1"/>
</dbReference>
<evidence type="ECO:0000256" key="13">
    <source>
        <dbReference type="ARBA" id="ARBA00045757"/>
    </source>
</evidence>
<keyword evidence="7" id="KW-0479">Metal-binding</keyword>
<dbReference type="AlphaFoldDB" id="A0A1X2H1R0"/>
<keyword evidence="11" id="KW-0496">Mitochondrion</keyword>
<dbReference type="InParanoid" id="A0A1X2H1R0"/>
<dbReference type="EMBL" id="MCGN01000011">
    <property type="protein sequence ID" value="ORY91353.1"/>
    <property type="molecule type" value="Genomic_DNA"/>
</dbReference>
<feature type="domain" description="Peptidase M16 N-terminal" evidence="14">
    <location>
        <begin position="43"/>
        <end position="178"/>
    </location>
</feature>
<dbReference type="Pfam" id="PF05193">
    <property type="entry name" value="Peptidase_M16_C"/>
    <property type="match status" value="1"/>
</dbReference>
<evidence type="ECO:0000313" key="17">
    <source>
        <dbReference type="Proteomes" id="UP000242180"/>
    </source>
</evidence>
<dbReference type="OMA" id="DSGLWGF"/>
<dbReference type="InterPro" id="IPR050361">
    <property type="entry name" value="MPP/UQCRC_Complex"/>
</dbReference>
<proteinExistence type="inferred from homology"/>
<dbReference type="EC" id="3.4.24.64" evidence="5"/>
<dbReference type="PANTHER" id="PTHR11851:SF149">
    <property type="entry name" value="GH01077P"/>
    <property type="match status" value="1"/>
</dbReference>
<sequence length="455" mass="48747">MASRLISNIHTTRASLAKQFVRPMATSANQSTRTTVLPNGFTVATESNPSAGAATVGVWVDAGSRLETAQTHGVANFLERVALKGKTSALEKLGGITKAGTTREQTFFATKVLGSNASASVEILGDLVQGSVSESSVEQARAGVLKQQQEASSQPDQIVFDHLHATAFQGEALGRPVEGYAETISSLTAKDLTEFQKKYYAANRLVLVGAGDVDHDALVKEAEKAFGSLEPNSSLGKADQPSFTGSEIRIRDDLASHARIALAVESAGYLTPEYYNFLVMQAIIGSYDKTLLGSGNLTSRLSAVVDQNRLADSFISFNKAYKDTGLFGIYAITQNRDQIDDFVHFLQKEWVRLSTSVTASEVEIAKQQVKAGLLLAQQDSTCSLAQSIGSQVLASGKHLSAAELADKISKVSVKDITATASKYLWDNEVAVVGTGPVECLTDYNRVRGNMAYNRF</sequence>
<dbReference type="GO" id="GO:0006627">
    <property type="term" value="P:protein processing involved in protein targeting to mitochondrion"/>
    <property type="evidence" value="ECO:0007669"/>
    <property type="project" value="TreeGrafter"/>
</dbReference>
<evidence type="ECO:0000259" key="15">
    <source>
        <dbReference type="Pfam" id="PF05193"/>
    </source>
</evidence>
<evidence type="ECO:0000256" key="7">
    <source>
        <dbReference type="ARBA" id="ARBA00022723"/>
    </source>
</evidence>
<dbReference type="GO" id="GO:0046872">
    <property type="term" value="F:metal ion binding"/>
    <property type="evidence" value="ECO:0007669"/>
    <property type="project" value="UniProtKB-KW"/>
</dbReference>
<accession>A0A1X2H1R0</accession>
<comment type="function">
    <text evidence="13">Catalytic subunit of the essential mitochondrial processing protease (MPP), which cleaves the mitochondrial sequence off newly imported precursors proteins. Preferentially, cleaves after an arginine at position P2.</text>
</comment>
<comment type="catalytic activity">
    <reaction evidence="1">
        <text>Release of N-terminal transit peptides from precursor proteins imported into the mitochondrion, typically with Arg in position P2.</text>
        <dbReference type="EC" id="3.4.24.64"/>
    </reaction>
</comment>
<feature type="domain" description="Peptidase M16 C-terminal" evidence="15">
    <location>
        <begin position="186"/>
        <end position="368"/>
    </location>
</feature>
<dbReference type="Proteomes" id="UP000242180">
    <property type="component" value="Unassembled WGS sequence"/>
</dbReference>
<comment type="cofactor">
    <cofactor evidence="2">
        <name>Zn(2+)</name>
        <dbReference type="ChEBI" id="CHEBI:29105"/>
    </cofactor>
</comment>
<dbReference type="InterPro" id="IPR011765">
    <property type="entry name" value="Pept_M16_N"/>
</dbReference>
<name>A0A1X2H1R0_SYNRA</name>
<evidence type="ECO:0000256" key="2">
    <source>
        <dbReference type="ARBA" id="ARBA00001947"/>
    </source>
</evidence>
<dbReference type="STRING" id="13706.A0A1X2H1R0"/>
<dbReference type="GO" id="GO:0005739">
    <property type="term" value="C:mitochondrion"/>
    <property type="evidence" value="ECO:0007669"/>
    <property type="project" value="UniProtKB-SubCell"/>
</dbReference>
<organism evidence="16 17">
    <name type="scientific">Syncephalastrum racemosum</name>
    <name type="common">Filamentous fungus</name>
    <dbReference type="NCBI Taxonomy" id="13706"/>
    <lineage>
        <taxon>Eukaryota</taxon>
        <taxon>Fungi</taxon>
        <taxon>Fungi incertae sedis</taxon>
        <taxon>Mucoromycota</taxon>
        <taxon>Mucoromycotina</taxon>
        <taxon>Mucoromycetes</taxon>
        <taxon>Mucorales</taxon>
        <taxon>Syncephalastraceae</taxon>
        <taxon>Syncephalastrum</taxon>
    </lineage>
</organism>
<dbReference type="InterPro" id="IPR011249">
    <property type="entry name" value="Metalloenz_LuxS/M16"/>
</dbReference>
<evidence type="ECO:0000256" key="6">
    <source>
        <dbReference type="ARBA" id="ARBA00022670"/>
    </source>
</evidence>
<comment type="caution">
    <text evidence="16">The sequence shown here is derived from an EMBL/GenBank/DDBJ whole genome shotgun (WGS) entry which is preliminary data.</text>
</comment>
<evidence type="ECO:0000256" key="10">
    <source>
        <dbReference type="ARBA" id="ARBA00023049"/>
    </source>
</evidence>
<dbReference type="InterPro" id="IPR007863">
    <property type="entry name" value="Peptidase_M16_C"/>
</dbReference>
<keyword evidence="10" id="KW-0482">Metalloprotease</keyword>
<evidence type="ECO:0000259" key="14">
    <source>
        <dbReference type="Pfam" id="PF00675"/>
    </source>
</evidence>
<evidence type="ECO:0000313" key="16">
    <source>
        <dbReference type="EMBL" id="ORY91353.1"/>
    </source>
</evidence>
<evidence type="ECO:0000256" key="1">
    <source>
        <dbReference type="ARBA" id="ARBA00001098"/>
    </source>
</evidence>
<dbReference type="Gene3D" id="3.30.830.10">
    <property type="entry name" value="Metalloenzyme, LuxS/M16 peptidase-like"/>
    <property type="match status" value="2"/>
</dbReference>
<dbReference type="GO" id="GO:0004222">
    <property type="term" value="F:metalloendopeptidase activity"/>
    <property type="evidence" value="ECO:0007669"/>
    <property type="project" value="UniProtKB-EC"/>
</dbReference>
<evidence type="ECO:0000256" key="9">
    <source>
        <dbReference type="ARBA" id="ARBA00022833"/>
    </source>
</evidence>
<comment type="similarity">
    <text evidence="4">Belongs to the peptidase M16 family.</text>
</comment>
<dbReference type="Pfam" id="PF00675">
    <property type="entry name" value="Peptidase_M16"/>
    <property type="match status" value="1"/>
</dbReference>
<keyword evidence="9" id="KW-0862">Zinc</keyword>
<protein>
    <recommendedName>
        <fullName evidence="5">mitochondrial processing peptidase</fullName>
        <ecNumber evidence="5">3.4.24.64</ecNumber>
    </recommendedName>
    <alternativeName>
        <fullName evidence="12">Beta-MPP</fullName>
    </alternativeName>
</protein>
<evidence type="ECO:0000256" key="5">
    <source>
        <dbReference type="ARBA" id="ARBA00012299"/>
    </source>
</evidence>
<reference evidence="16 17" key="1">
    <citation type="submission" date="2016-07" db="EMBL/GenBank/DDBJ databases">
        <title>Pervasive Adenine N6-methylation of Active Genes in Fungi.</title>
        <authorList>
            <consortium name="DOE Joint Genome Institute"/>
            <person name="Mondo S.J."/>
            <person name="Dannebaum R.O."/>
            <person name="Kuo R.C."/>
            <person name="Labutti K."/>
            <person name="Haridas S."/>
            <person name="Kuo A."/>
            <person name="Salamov A."/>
            <person name="Ahrendt S.R."/>
            <person name="Lipzen A."/>
            <person name="Sullivan W."/>
            <person name="Andreopoulos W.B."/>
            <person name="Clum A."/>
            <person name="Lindquist E."/>
            <person name="Daum C."/>
            <person name="Ramamoorthy G.K."/>
            <person name="Gryganskyi A."/>
            <person name="Culley D."/>
            <person name="Magnuson J.K."/>
            <person name="James T.Y."/>
            <person name="O'Malley M.A."/>
            <person name="Stajich J.E."/>
            <person name="Spatafora J.W."/>
            <person name="Visel A."/>
            <person name="Grigoriev I.V."/>
        </authorList>
    </citation>
    <scope>NUCLEOTIDE SEQUENCE [LARGE SCALE GENOMIC DNA]</scope>
    <source>
        <strain evidence="16 17">NRRL 2496</strain>
    </source>
</reference>
<keyword evidence="8" id="KW-0378">Hydrolase</keyword>
<evidence type="ECO:0000256" key="12">
    <source>
        <dbReference type="ARBA" id="ARBA00031018"/>
    </source>
</evidence>
<dbReference type="OrthoDB" id="10251424at2759"/>
<evidence type="ECO:0000256" key="4">
    <source>
        <dbReference type="ARBA" id="ARBA00007261"/>
    </source>
</evidence>
<evidence type="ECO:0000256" key="11">
    <source>
        <dbReference type="ARBA" id="ARBA00023128"/>
    </source>
</evidence>
<gene>
    <name evidence="16" type="ORF">BCR43DRAFT_498945</name>
</gene>
<keyword evidence="17" id="KW-1185">Reference proteome</keyword>
<dbReference type="FunFam" id="3.30.830.10:FF:000001">
    <property type="entry name" value="Mitochondrial-processing peptidase subunit beta, mitochondrial"/>
    <property type="match status" value="1"/>
</dbReference>